<dbReference type="EMBL" id="KV460226">
    <property type="protein sequence ID" value="OBT96767.1"/>
    <property type="molecule type" value="Genomic_DNA"/>
</dbReference>
<evidence type="ECO:0000313" key="4">
    <source>
        <dbReference type="Proteomes" id="UP000091956"/>
    </source>
</evidence>
<dbReference type="RefSeq" id="XP_018130500.1">
    <property type="nucleotide sequence ID" value="XM_018273657.2"/>
</dbReference>
<dbReference type="InterPro" id="IPR023210">
    <property type="entry name" value="NADP_OxRdtase_dom"/>
</dbReference>
<reference evidence="3 4" key="1">
    <citation type="submission" date="2016-03" db="EMBL/GenBank/DDBJ databases">
        <title>Comparative genomics of Pseudogymnoascus destructans, the fungus causing white-nose syndrome of bats.</title>
        <authorList>
            <person name="Palmer J.M."/>
            <person name="Drees K.P."/>
            <person name="Foster J.T."/>
            <person name="Lindner D.L."/>
        </authorList>
    </citation>
    <scope>NUCLEOTIDE SEQUENCE [LARGE SCALE GENOMIC DNA]</scope>
    <source>
        <strain evidence="3 4">UAMH 10579</strain>
    </source>
</reference>
<gene>
    <name evidence="3" type="ORF">VE01_04181</name>
</gene>
<dbReference type="Pfam" id="PF00248">
    <property type="entry name" value="Aldo_ket_red"/>
    <property type="match status" value="1"/>
</dbReference>
<dbReference type="OrthoDB" id="37537at2759"/>
<keyword evidence="1" id="KW-0560">Oxidoreductase</keyword>
<reference evidence="4" key="2">
    <citation type="journal article" date="2018" name="Nat. Commun.">
        <title>Extreme sensitivity to ultraviolet light in the fungal pathogen causing white-nose syndrome of bats.</title>
        <authorList>
            <person name="Palmer J.M."/>
            <person name="Drees K.P."/>
            <person name="Foster J.T."/>
            <person name="Lindner D.L."/>
        </authorList>
    </citation>
    <scope>NUCLEOTIDE SEQUENCE [LARGE SCALE GENOMIC DNA]</scope>
    <source>
        <strain evidence="4">UAMH 10579</strain>
    </source>
</reference>
<dbReference type="GO" id="GO:0016491">
    <property type="term" value="F:oxidoreductase activity"/>
    <property type="evidence" value="ECO:0007669"/>
    <property type="project" value="UniProtKB-KW"/>
</dbReference>
<evidence type="ECO:0000313" key="3">
    <source>
        <dbReference type="EMBL" id="OBT96767.1"/>
    </source>
</evidence>
<protein>
    <recommendedName>
        <fullName evidence="2">NADP-dependent oxidoreductase domain-containing protein</fullName>
    </recommendedName>
</protein>
<dbReference type="AlphaFoldDB" id="A0A1B8GLR4"/>
<sequence length="351" mass="39001">MPGKLPTRRIGRDGPEVPALGLGTMGLSAYYGTIDDDETRFKFLDRAYELGATFWDTADVYGDSEELIGKWFKRTGKRDEIFLVTKFGNRVPKEALASGNGIEAMKARTIDSTPEYCLEACELSLKKLGVDYIDLYYAHRIDGVTPIEKTMEALVKLKEAGKIKHIGLSEPSAATIRRAHAIHPLACVQMEYSPFSMDIESPTTNILRTCRELGISIVAYSPMGRGFFTGAYRSPDDFEISDVRRALPRFAPENFARNLEMVDNLKRVAEREGVTVGQLTLAWLLAQGEDILPIPGTRRIGNLEENLGALEVRLSEETVREVRGIVEGAVVVGERYPSTGLKSMFIDTPEL</sequence>
<dbReference type="PANTHER" id="PTHR43625">
    <property type="entry name" value="AFLATOXIN B1 ALDEHYDE REDUCTASE"/>
    <property type="match status" value="1"/>
</dbReference>
<dbReference type="STRING" id="342668.A0A1B8GLR4"/>
<dbReference type="Gene3D" id="3.20.20.100">
    <property type="entry name" value="NADP-dependent oxidoreductase domain"/>
    <property type="match status" value="1"/>
</dbReference>
<accession>A0A1B8GLR4</accession>
<dbReference type="InterPro" id="IPR036812">
    <property type="entry name" value="NAD(P)_OxRdtase_dom_sf"/>
</dbReference>
<dbReference type="SUPFAM" id="SSF51430">
    <property type="entry name" value="NAD(P)-linked oxidoreductase"/>
    <property type="match status" value="1"/>
</dbReference>
<evidence type="ECO:0000259" key="2">
    <source>
        <dbReference type="Pfam" id="PF00248"/>
    </source>
</evidence>
<proteinExistence type="predicted"/>
<name>A0A1B8GLR4_9PEZI</name>
<dbReference type="GO" id="GO:0005737">
    <property type="term" value="C:cytoplasm"/>
    <property type="evidence" value="ECO:0007669"/>
    <property type="project" value="TreeGrafter"/>
</dbReference>
<organism evidence="3 4">
    <name type="scientific">Pseudogymnoascus verrucosus</name>
    <dbReference type="NCBI Taxonomy" id="342668"/>
    <lineage>
        <taxon>Eukaryota</taxon>
        <taxon>Fungi</taxon>
        <taxon>Dikarya</taxon>
        <taxon>Ascomycota</taxon>
        <taxon>Pezizomycotina</taxon>
        <taxon>Leotiomycetes</taxon>
        <taxon>Thelebolales</taxon>
        <taxon>Thelebolaceae</taxon>
        <taxon>Pseudogymnoascus</taxon>
    </lineage>
</organism>
<keyword evidence="4" id="KW-1185">Reference proteome</keyword>
<evidence type="ECO:0000256" key="1">
    <source>
        <dbReference type="ARBA" id="ARBA00023002"/>
    </source>
</evidence>
<dbReference type="GeneID" id="28837567"/>
<feature type="domain" description="NADP-dependent oxidoreductase" evidence="2">
    <location>
        <begin position="20"/>
        <end position="326"/>
    </location>
</feature>
<dbReference type="Proteomes" id="UP000091956">
    <property type="component" value="Unassembled WGS sequence"/>
</dbReference>
<dbReference type="PANTHER" id="PTHR43625:SF40">
    <property type="entry name" value="ALDO-KETO REDUCTASE YAKC [NADP(+)]"/>
    <property type="match status" value="1"/>
</dbReference>
<dbReference type="InterPro" id="IPR050791">
    <property type="entry name" value="Aldo-Keto_reductase"/>
</dbReference>